<dbReference type="EMBL" id="SPVH01000006">
    <property type="protein sequence ID" value="TFW12142.1"/>
    <property type="molecule type" value="Genomic_DNA"/>
</dbReference>
<organism evidence="1 2">
    <name type="scientific">Brevundimonas intermedia</name>
    <dbReference type="NCBI Taxonomy" id="74315"/>
    <lineage>
        <taxon>Bacteria</taxon>
        <taxon>Pseudomonadati</taxon>
        <taxon>Pseudomonadota</taxon>
        <taxon>Alphaproteobacteria</taxon>
        <taxon>Caulobacterales</taxon>
        <taxon>Caulobacteraceae</taxon>
        <taxon>Brevundimonas</taxon>
    </lineage>
</organism>
<protein>
    <submittedName>
        <fullName evidence="1">Uncharacterized protein</fullName>
    </submittedName>
</protein>
<sequence>MIPTATSGLPVALLDVLPRMRTSSRFESGRRLLALVAMGRLAQGDDRPDPDQLMLAAREAEAEAEEALHRFDEILAKLNV</sequence>
<dbReference type="AlphaFoldDB" id="A0A4Y9RTB5"/>
<reference evidence="1 2" key="1">
    <citation type="submission" date="2019-03" db="EMBL/GenBank/DDBJ databases">
        <title>Draft genome of Brevundimonas sp. a heavy metal resistant soil bacteria.</title>
        <authorList>
            <person name="Soto J."/>
        </authorList>
    </citation>
    <scope>NUCLEOTIDE SEQUENCE [LARGE SCALE GENOMIC DNA]</scope>
    <source>
        <strain evidence="1 2">B-10</strain>
    </source>
</reference>
<accession>A0A4Y9RTB5</accession>
<evidence type="ECO:0000313" key="1">
    <source>
        <dbReference type="EMBL" id="TFW12142.1"/>
    </source>
</evidence>
<name>A0A4Y9RTB5_9CAUL</name>
<proteinExistence type="predicted"/>
<gene>
    <name evidence="1" type="ORF">EGY25_08820</name>
</gene>
<keyword evidence="2" id="KW-1185">Reference proteome</keyword>
<comment type="caution">
    <text evidence="1">The sequence shown here is derived from an EMBL/GenBank/DDBJ whole genome shotgun (WGS) entry which is preliminary data.</text>
</comment>
<dbReference type="RefSeq" id="WP_135194627.1">
    <property type="nucleotide sequence ID" value="NZ_SPVH01000006.1"/>
</dbReference>
<evidence type="ECO:0000313" key="2">
    <source>
        <dbReference type="Proteomes" id="UP000298216"/>
    </source>
</evidence>
<dbReference type="Proteomes" id="UP000298216">
    <property type="component" value="Unassembled WGS sequence"/>
</dbReference>